<name>A0A4Z2E9S8_9TELE</name>
<keyword evidence="2" id="KW-1185">Reference proteome</keyword>
<proteinExistence type="predicted"/>
<comment type="caution">
    <text evidence="1">The sequence shown here is derived from an EMBL/GenBank/DDBJ whole genome shotgun (WGS) entry which is preliminary data.</text>
</comment>
<protein>
    <submittedName>
        <fullName evidence="1">Uncharacterized protein</fullName>
    </submittedName>
</protein>
<dbReference type="Proteomes" id="UP000314294">
    <property type="component" value="Unassembled WGS sequence"/>
</dbReference>
<accession>A0A4Z2E9S8</accession>
<sequence length="62" mass="7035">MHLIRKESRLIGTVKAGVRLLLVYVATSGREPGVKLDNERPRRVFVPKQHLAHLQRDPPGDL</sequence>
<reference evidence="1 2" key="1">
    <citation type="submission" date="2019-03" db="EMBL/GenBank/DDBJ databases">
        <title>First draft genome of Liparis tanakae, snailfish: a comprehensive survey of snailfish specific genes.</title>
        <authorList>
            <person name="Kim W."/>
            <person name="Song I."/>
            <person name="Jeong J.-H."/>
            <person name="Kim D."/>
            <person name="Kim S."/>
            <person name="Ryu S."/>
            <person name="Song J.Y."/>
            <person name="Lee S.K."/>
        </authorList>
    </citation>
    <scope>NUCLEOTIDE SEQUENCE [LARGE SCALE GENOMIC DNA]</scope>
    <source>
        <tissue evidence="1">Muscle</tissue>
    </source>
</reference>
<dbReference type="AlphaFoldDB" id="A0A4Z2E9S8"/>
<evidence type="ECO:0000313" key="1">
    <source>
        <dbReference type="EMBL" id="TNN25616.1"/>
    </source>
</evidence>
<organism evidence="1 2">
    <name type="scientific">Liparis tanakae</name>
    <name type="common">Tanaka's snailfish</name>
    <dbReference type="NCBI Taxonomy" id="230148"/>
    <lineage>
        <taxon>Eukaryota</taxon>
        <taxon>Metazoa</taxon>
        <taxon>Chordata</taxon>
        <taxon>Craniata</taxon>
        <taxon>Vertebrata</taxon>
        <taxon>Euteleostomi</taxon>
        <taxon>Actinopterygii</taxon>
        <taxon>Neopterygii</taxon>
        <taxon>Teleostei</taxon>
        <taxon>Neoteleostei</taxon>
        <taxon>Acanthomorphata</taxon>
        <taxon>Eupercaria</taxon>
        <taxon>Perciformes</taxon>
        <taxon>Cottioidei</taxon>
        <taxon>Cottales</taxon>
        <taxon>Liparidae</taxon>
        <taxon>Liparis</taxon>
    </lineage>
</organism>
<evidence type="ECO:0000313" key="2">
    <source>
        <dbReference type="Proteomes" id="UP000314294"/>
    </source>
</evidence>
<dbReference type="EMBL" id="SRLO01012079">
    <property type="protein sequence ID" value="TNN25616.1"/>
    <property type="molecule type" value="Genomic_DNA"/>
</dbReference>
<gene>
    <name evidence="1" type="ORF">EYF80_064253</name>
</gene>